<evidence type="ECO:0000313" key="1">
    <source>
        <dbReference type="EMBL" id="VFR33998.1"/>
    </source>
</evidence>
<dbReference type="Gene3D" id="3.30.1500.10">
    <property type="entry name" value="Haem-binding HasA"/>
    <property type="match status" value="1"/>
</dbReference>
<dbReference type="EMBL" id="CAADIJ010000025">
    <property type="protein sequence ID" value="VFR85223.1"/>
    <property type="molecule type" value="Genomic_DNA"/>
</dbReference>
<sequence length="203" mass="20931">MSAYISDDYDEDFFPDFTSADDDLRTVLTEFQNNGVQGEHTSAPNYGGFFGGDTFNGTSYGYTSTLVDGFAFLATGNLSYYFPPLNGSVGDGPVSHTLHGSITSITLGAGVSDTGVVDKPFLTFNFDTPLVGDIADGRTNVVHDVIWGLMNGSVSGASDSLNTVSNGGLLAALQANGLTLDGVSIADLVGASALSETEVALAA</sequence>
<protein>
    <recommendedName>
        <fullName evidence="4">Hemophore HasA</fullName>
    </recommendedName>
</protein>
<dbReference type="InterPro" id="IPR010495">
    <property type="entry name" value="HasA_haem-bd"/>
</dbReference>
<dbReference type="InterPro" id="IPR036912">
    <property type="entry name" value="HasA_haem-bd_sf"/>
</dbReference>
<dbReference type="AlphaFoldDB" id="A0A484Q6J4"/>
<proteinExistence type="predicted"/>
<evidence type="ECO:0000313" key="2">
    <source>
        <dbReference type="EMBL" id="VFR70668.1"/>
    </source>
</evidence>
<organism evidence="1">
    <name type="scientific">plant metagenome</name>
    <dbReference type="NCBI Taxonomy" id="1297885"/>
    <lineage>
        <taxon>unclassified sequences</taxon>
        <taxon>metagenomes</taxon>
        <taxon>organismal metagenomes</taxon>
    </lineage>
</organism>
<name>A0A484Q6J4_9ZZZZ</name>
<gene>
    <name evidence="1" type="ORF">ANDA3_2555</name>
    <name evidence="2" type="ORF">DAR2_2422</name>
    <name evidence="3" type="ORF">DAR3_2421</name>
</gene>
<dbReference type="EMBL" id="CAADIL010000014">
    <property type="protein sequence ID" value="VFR70668.1"/>
    <property type="molecule type" value="Genomic_DNA"/>
</dbReference>
<accession>A0A484Q6J4</accession>
<dbReference type="EMBL" id="CAADIC010000018">
    <property type="protein sequence ID" value="VFR33998.1"/>
    <property type="molecule type" value="Genomic_DNA"/>
</dbReference>
<reference evidence="1" key="1">
    <citation type="submission" date="2019-03" db="EMBL/GenBank/DDBJ databases">
        <authorList>
            <person name="Danneels B."/>
        </authorList>
    </citation>
    <scope>NUCLEOTIDE SEQUENCE</scope>
</reference>
<evidence type="ECO:0008006" key="4">
    <source>
        <dbReference type="Google" id="ProtNLM"/>
    </source>
</evidence>
<dbReference type="Pfam" id="PF06438">
    <property type="entry name" value="HasA"/>
    <property type="match status" value="1"/>
</dbReference>
<evidence type="ECO:0000313" key="3">
    <source>
        <dbReference type="EMBL" id="VFR85223.1"/>
    </source>
</evidence>
<dbReference type="SUPFAM" id="SSF54621">
    <property type="entry name" value="Heme-binding protein A (HasA)"/>
    <property type="match status" value="1"/>
</dbReference>